<gene>
    <name evidence="1" type="ORF">D9757_009344</name>
</gene>
<comment type="caution">
    <text evidence="1">The sequence shown here is derived from an EMBL/GenBank/DDBJ whole genome shotgun (WGS) entry which is preliminary data.</text>
</comment>
<proteinExistence type="predicted"/>
<evidence type="ECO:0000313" key="2">
    <source>
        <dbReference type="Proteomes" id="UP000518752"/>
    </source>
</evidence>
<organism evidence="1 2">
    <name type="scientific">Collybiopsis confluens</name>
    <dbReference type="NCBI Taxonomy" id="2823264"/>
    <lineage>
        <taxon>Eukaryota</taxon>
        <taxon>Fungi</taxon>
        <taxon>Dikarya</taxon>
        <taxon>Basidiomycota</taxon>
        <taxon>Agaricomycotina</taxon>
        <taxon>Agaricomycetes</taxon>
        <taxon>Agaricomycetidae</taxon>
        <taxon>Agaricales</taxon>
        <taxon>Marasmiineae</taxon>
        <taxon>Omphalotaceae</taxon>
        <taxon>Collybiopsis</taxon>
    </lineage>
</organism>
<evidence type="ECO:0000313" key="1">
    <source>
        <dbReference type="EMBL" id="KAF5376184.1"/>
    </source>
</evidence>
<accession>A0A8H5H3U1</accession>
<dbReference type="Proteomes" id="UP000518752">
    <property type="component" value="Unassembled WGS sequence"/>
</dbReference>
<sequence>MYGGLTCHILGFYHFFHQLELFRAFNTLWAIVRPSIYHTIDDQAMRVSGWNYFTWLRERRKNCCMRMAGVLDWFCNTTQGIVIIIKMSYNTIPTVCTSYMPPKSRSKRDRQYKQVVSSMGDSLPNESRRPYIRPPSSESSIYDGNILLWTRWMETWSTQMGGRGVGRFSRCLCWLNIKPVESEAGVNHSGLFVAKVNNQTSVLSTNSSTASGPYYLLRQVHLPASVVLFRWPRAHLQLLEFSRHRFQHFVLGLEGAPAPAVSLALHSQRPYIREAVSGNVLTYSQSNKQQIYGRRSPRPPPLSLHEEQSLLIESIPTQNPASLYDSAADTQYSSAFASDSGSGPMFNEGSVWPPPNHFVDPFVPAQKLLRRITPNFRLALLSRLQTVSL</sequence>
<reference evidence="1 2" key="1">
    <citation type="journal article" date="2020" name="ISME J.">
        <title>Uncovering the hidden diversity of litter-decomposition mechanisms in mushroom-forming fungi.</title>
        <authorList>
            <person name="Floudas D."/>
            <person name="Bentzer J."/>
            <person name="Ahren D."/>
            <person name="Johansson T."/>
            <person name="Persson P."/>
            <person name="Tunlid A."/>
        </authorList>
    </citation>
    <scope>NUCLEOTIDE SEQUENCE [LARGE SCALE GENOMIC DNA]</scope>
    <source>
        <strain evidence="1 2">CBS 406.79</strain>
    </source>
</reference>
<dbReference type="EMBL" id="JAACJN010000092">
    <property type="protein sequence ID" value="KAF5376184.1"/>
    <property type="molecule type" value="Genomic_DNA"/>
</dbReference>
<dbReference type="AlphaFoldDB" id="A0A8H5H3U1"/>
<name>A0A8H5H3U1_9AGAR</name>
<protein>
    <submittedName>
        <fullName evidence="1">Uncharacterized protein</fullName>
    </submittedName>
</protein>
<keyword evidence="2" id="KW-1185">Reference proteome</keyword>